<dbReference type="Pfam" id="PF13458">
    <property type="entry name" value="Peripla_BP_6"/>
    <property type="match status" value="1"/>
</dbReference>
<protein>
    <submittedName>
        <fullName evidence="6">Bifunctional serine/threonine-protein kinase/ABC transporter substrate-binding protein</fullName>
    </submittedName>
</protein>
<keyword evidence="3" id="KW-0067">ATP-binding</keyword>
<dbReference type="CDD" id="cd06268">
    <property type="entry name" value="PBP1_ABC_transporter_LIVBP-like"/>
    <property type="match status" value="1"/>
</dbReference>
<dbReference type="PANTHER" id="PTHR30483">
    <property type="entry name" value="LEUCINE-SPECIFIC-BINDING PROTEIN"/>
    <property type="match status" value="1"/>
</dbReference>
<dbReference type="InterPro" id="IPR028082">
    <property type="entry name" value="Peripla_BP_I"/>
</dbReference>
<dbReference type="EMBL" id="JTHE03000009">
    <property type="protein sequence ID" value="MCM1981512.1"/>
    <property type="molecule type" value="Genomic_DNA"/>
</dbReference>
<dbReference type="Gene3D" id="3.40.50.2300">
    <property type="match status" value="2"/>
</dbReference>
<keyword evidence="7" id="KW-1185">Reference proteome</keyword>
<accession>A0ABD4SYG2</accession>
<feature type="domain" description="Protein kinase" evidence="5">
    <location>
        <begin position="47"/>
        <end position="318"/>
    </location>
</feature>
<sequence length="888" mass="96241">MEIRCTRPSCANPRNLFPDLDDKAILKTVQQRFCTTCGMPLLLDGRYLPLKLLGKGGFGTAYLASDRRTPAYHYCVVKQFQPQAELDPEQLKIAHNLFEREAEVLERLGSNHPQIPKLLAYFPLSVADPHTGQQCQFFYLVQEYIDGRTLEQILKEKGQFSEPEVLEMLRSVLGILDYIHQNGAIHRDIKPSNIMQHNNGMFYLLDFGTVKQVTQGAVTSTGSSTGVFTSGYAPPEQVAGQNIYPSTDLYALAVTALVLLTGKLNPLDCFDGYSNRWQWQTQANPVSDRTAHVLNRMLETVPSHRYDRASEVLQALGFPPGNTGLPPGPYSGDAYAKTVTYPPGKPPGVPPTVAYPSNPPGSGYPSNPPGQPSGPAGYPLHLDPTLSQPPIGPPSPPPGGGYGSGGPQPGYPSGSQSGVDSRGSKPPQARWQKPLMVAGVIALVGLGGYGLWSLLGTGPILLGGDSKTERVSDGDRRLIADDGTADKQEAIAAYERQDFEEAANGFEASLTRDRNDPESLIYFHNAKIGNDKSYTIAVSIPLDSEDIVTQNAAKELLRGVAQAQHELNQKGGIDGTPLKVLIATETNQEDSTEKVAKKLVKDKNILGVIGHFGSGASLAAADVYQNNQVVMISATSTSTELSNFGNYIFRTVPSDNFTGRALSRYTLESLKKQKAAVFYNADSSYSRSLRDVFTESLLSNGGEVVQEFDLNQKEFNARSDYRQAQERGAEVIVLLANSETLPQAYEVLRTNRKRLPVLGGDSPYREDTLLEGSEDAEGLVLAVPWHSQGDPGAGFPKAAEELWGGSVSWRTAMSYDAAQSLIAAIEKNPTRQGVREALASPDFSPPGSAGTIRFLRSGDRDRPTQLVKVVPGNHQSGYVFVPTAPESN</sequence>
<keyword evidence="6" id="KW-0808">Transferase</keyword>
<evidence type="ECO:0000256" key="3">
    <source>
        <dbReference type="PROSITE-ProRule" id="PRU10141"/>
    </source>
</evidence>
<dbReference type="CDD" id="cd14014">
    <property type="entry name" value="STKc_PknB_like"/>
    <property type="match status" value="1"/>
</dbReference>
<dbReference type="InterPro" id="IPR028081">
    <property type="entry name" value="Leu-bd"/>
</dbReference>
<gene>
    <name evidence="6" type="ORF">QQ91_0001535</name>
</gene>
<dbReference type="InterPro" id="IPR011009">
    <property type="entry name" value="Kinase-like_dom_sf"/>
</dbReference>
<keyword evidence="3" id="KW-0547">Nucleotide-binding</keyword>
<name>A0ABD4SYG2_9CYAN</name>
<feature type="compositionally biased region" description="Low complexity" evidence="4">
    <location>
        <begin position="351"/>
        <end position="365"/>
    </location>
</feature>
<evidence type="ECO:0000256" key="4">
    <source>
        <dbReference type="SAM" id="MobiDB-lite"/>
    </source>
</evidence>
<dbReference type="InterPro" id="IPR017441">
    <property type="entry name" value="Protein_kinase_ATP_BS"/>
</dbReference>
<dbReference type="Pfam" id="PF00069">
    <property type="entry name" value="Pkinase"/>
    <property type="match status" value="1"/>
</dbReference>
<evidence type="ECO:0000259" key="5">
    <source>
        <dbReference type="PROSITE" id="PS50011"/>
    </source>
</evidence>
<dbReference type="SMART" id="SM00220">
    <property type="entry name" value="S_TKc"/>
    <property type="match status" value="1"/>
</dbReference>
<comment type="similarity">
    <text evidence="1">Belongs to the leucine-binding protein family.</text>
</comment>
<organism evidence="6 7">
    <name type="scientific">Lyngbya confervoides BDU141951</name>
    <dbReference type="NCBI Taxonomy" id="1574623"/>
    <lineage>
        <taxon>Bacteria</taxon>
        <taxon>Bacillati</taxon>
        <taxon>Cyanobacteriota</taxon>
        <taxon>Cyanophyceae</taxon>
        <taxon>Oscillatoriophycideae</taxon>
        <taxon>Oscillatoriales</taxon>
        <taxon>Microcoleaceae</taxon>
        <taxon>Lyngbya</taxon>
    </lineage>
</organism>
<dbReference type="Gene3D" id="3.30.200.20">
    <property type="entry name" value="Phosphorylase Kinase, domain 1"/>
    <property type="match status" value="1"/>
</dbReference>
<dbReference type="GO" id="GO:0016301">
    <property type="term" value="F:kinase activity"/>
    <property type="evidence" value="ECO:0007669"/>
    <property type="project" value="UniProtKB-KW"/>
</dbReference>
<dbReference type="PROSITE" id="PS50011">
    <property type="entry name" value="PROTEIN_KINASE_DOM"/>
    <property type="match status" value="1"/>
</dbReference>
<dbReference type="SUPFAM" id="SSF53822">
    <property type="entry name" value="Periplasmic binding protein-like I"/>
    <property type="match status" value="1"/>
</dbReference>
<keyword evidence="2" id="KW-0732">Signal</keyword>
<reference evidence="6 7" key="1">
    <citation type="journal article" date="2015" name="Genome Announc.">
        <title>Draft Genome Sequence of Filamentous Marine Cyanobacterium Lyngbya confervoides Strain BDU141951.</title>
        <authorList>
            <person name="Chandrababunaidu M.M."/>
            <person name="Sen D."/>
            <person name="Tripathy S."/>
        </authorList>
    </citation>
    <scope>NUCLEOTIDE SEQUENCE [LARGE SCALE GENOMIC DNA]</scope>
    <source>
        <strain evidence="6 7">BDU141951</strain>
    </source>
</reference>
<dbReference type="InterPro" id="IPR000719">
    <property type="entry name" value="Prot_kinase_dom"/>
</dbReference>
<feature type="compositionally biased region" description="Pro residues" evidence="4">
    <location>
        <begin position="390"/>
        <end position="399"/>
    </location>
</feature>
<dbReference type="NCBIfam" id="NF045510">
    <property type="entry name" value="4Cys_prefix_kin"/>
    <property type="match status" value="1"/>
</dbReference>
<evidence type="ECO:0000256" key="2">
    <source>
        <dbReference type="ARBA" id="ARBA00022729"/>
    </source>
</evidence>
<keyword evidence="6" id="KW-0418">Kinase</keyword>
<feature type="region of interest" description="Disordered" evidence="4">
    <location>
        <begin position="336"/>
        <end position="430"/>
    </location>
</feature>
<dbReference type="Proteomes" id="UP000031561">
    <property type="component" value="Unassembled WGS sequence"/>
</dbReference>
<proteinExistence type="inferred from homology"/>
<dbReference type="InterPro" id="IPR051010">
    <property type="entry name" value="BCAA_transport"/>
</dbReference>
<evidence type="ECO:0000256" key="1">
    <source>
        <dbReference type="ARBA" id="ARBA00010062"/>
    </source>
</evidence>
<dbReference type="SUPFAM" id="SSF56112">
    <property type="entry name" value="Protein kinase-like (PK-like)"/>
    <property type="match status" value="1"/>
</dbReference>
<evidence type="ECO:0000313" key="7">
    <source>
        <dbReference type="Proteomes" id="UP000031561"/>
    </source>
</evidence>
<dbReference type="AlphaFoldDB" id="A0ABD4SYG2"/>
<feature type="binding site" evidence="3">
    <location>
        <position position="78"/>
    </location>
    <ligand>
        <name>ATP</name>
        <dbReference type="ChEBI" id="CHEBI:30616"/>
    </ligand>
</feature>
<dbReference type="Gene3D" id="1.10.510.10">
    <property type="entry name" value="Transferase(Phosphotransferase) domain 1"/>
    <property type="match status" value="1"/>
</dbReference>
<dbReference type="PROSITE" id="PS00107">
    <property type="entry name" value="PROTEIN_KINASE_ATP"/>
    <property type="match status" value="1"/>
</dbReference>
<comment type="caution">
    <text evidence="6">The sequence shown here is derived from an EMBL/GenBank/DDBJ whole genome shotgun (WGS) entry which is preliminary data.</text>
</comment>
<dbReference type="GO" id="GO:0005524">
    <property type="term" value="F:ATP binding"/>
    <property type="evidence" value="ECO:0007669"/>
    <property type="project" value="UniProtKB-UniRule"/>
</dbReference>
<dbReference type="RefSeq" id="WP_201277269.1">
    <property type="nucleotide sequence ID" value="NZ_JTHE03000009.1"/>
</dbReference>
<evidence type="ECO:0000313" key="6">
    <source>
        <dbReference type="EMBL" id="MCM1981512.1"/>
    </source>
</evidence>
<dbReference type="PANTHER" id="PTHR30483:SF6">
    <property type="entry name" value="PERIPLASMIC BINDING PROTEIN OF ABC TRANSPORTER FOR NATURAL AMINO ACIDS"/>
    <property type="match status" value="1"/>
</dbReference>